<dbReference type="SUPFAM" id="SSF103473">
    <property type="entry name" value="MFS general substrate transporter"/>
    <property type="match status" value="1"/>
</dbReference>
<dbReference type="Gene3D" id="1.20.1250.20">
    <property type="entry name" value="MFS general substrate transporter like domains"/>
    <property type="match status" value="1"/>
</dbReference>
<dbReference type="OrthoDB" id="2688526at2759"/>
<comment type="subcellular location">
    <subcellularLocation>
        <location evidence="1">Membrane</location>
        <topology evidence="1">Multi-pass membrane protein</topology>
    </subcellularLocation>
</comment>
<keyword evidence="2" id="KW-0813">Transport</keyword>
<accession>A0A9P6ECP3</accession>
<keyword evidence="5" id="KW-0472">Membrane</keyword>
<sequence length="164" mass="18115">MKHNFFHAHSNSRTSGGLNGALNGNLGVIKSMMAEMTDSTNISKAYACLTIVWTTGSTLGPIIGGLLARPADRFPNIFGNSEFMRKYPYFLPCLIPATFLSRAHTFQFLIRSFLCHCDRPFSHSKTAQNGWVRDKQPSASLRGSSHFSSSPACSLLFRRSCCSQ</sequence>
<keyword evidence="4" id="KW-1133">Transmembrane helix</keyword>
<evidence type="ECO:0000313" key="6">
    <source>
        <dbReference type="EMBL" id="KAF9526686.1"/>
    </source>
</evidence>
<evidence type="ECO:0000256" key="3">
    <source>
        <dbReference type="ARBA" id="ARBA00022692"/>
    </source>
</evidence>
<proteinExistence type="predicted"/>
<evidence type="ECO:0000256" key="1">
    <source>
        <dbReference type="ARBA" id="ARBA00004141"/>
    </source>
</evidence>
<evidence type="ECO:0000256" key="2">
    <source>
        <dbReference type="ARBA" id="ARBA00022448"/>
    </source>
</evidence>
<evidence type="ECO:0000256" key="4">
    <source>
        <dbReference type="ARBA" id="ARBA00022989"/>
    </source>
</evidence>
<gene>
    <name evidence="6" type="ORF">CPB83DRAFT_448678</name>
</gene>
<dbReference type="PANTHER" id="PTHR23504:SF15">
    <property type="entry name" value="MAJOR FACILITATOR SUPERFAMILY (MFS) PROFILE DOMAIN-CONTAINING PROTEIN"/>
    <property type="match status" value="1"/>
</dbReference>
<keyword evidence="7" id="KW-1185">Reference proteome</keyword>
<dbReference type="AlphaFoldDB" id="A0A9P6ECP3"/>
<dbReference type="GO" id="GO:0016020">
    <property type="term" value="C:membrane"/>
    <property type="evidence" value="ECO:0007669"/>
    <property type="project" value="UniProtKB-SubCell"/>
</dbReference>
<reference evidence="6" key="1">
    <citation type="submission" date="2020-11" db="EMBL/GenBank/DDBJ databases">
        <authorList>
            <consortium name="DOE Joint Genome Institute"/>
            <person name="Ahrendt S."/>
            <person name="Riley R."/>
            <person name="Andreopoulos W."/>
            <person name="Labutti K."/>
            <person name="Pangilinan J."/>
            <person name="Ruiz-Duenas F.J."/>
            <person name="Barrasa J.M."/>
            <person name="Sanchez-Garcia M."/>
            <person name="Camarero S."/>
            <person name="Miyauchi S."/>
            <person name="Serrano A."/>
            <person name="Linde D."/>
            <person name="Babiker R."/>
            <person name="Drula E."/>
            <person name="Ayuso-Fernandez I."/>
            <person name="Pacheco R."/>
            <person name="Padilla G."/>
            <person name="Ferreira P."/>
            <person name="Barriuso J."/>
            <person name="Kellner H."/>
            <person name="Castanera R."/>
            <person name="Alfaro M."/>
            <person name="Ramirez L."/>
            <person name="Pisabarro A.G."/>
            <person name="Kuo A."/>
            <person name="Tritt A."/>
            <person name="Lipzen A."/>
            <person name="He G."/>
            <person name="Yan M."/>
            <person name="Ng V."/>
            <person name="Cullen D."/>
            <person name="Martin F."/>
            <person name="Rosso M.-N."/>
            <person name="Henrissat B."/>
            <person name="Hibbett D."/>
            <person name="Martinez A.T."/>
            <person name="Grigoriev I.V."/>
        </authorList>
    </citation>
    <scope>NUCLEOTIDE SEQUENCE</scope>
    <source>
        <strain evidence="6">CBS 506.95</strain>
    </source>
</reference>
<name>A0A9P6ECP3_9AGAR</name>
<dbReference type="InterPro" id="IPR036259">
    <property type="entry name" value="MFS_trans_sf"/>
</dbReference>
<keyword evidence="3" id="KW-0812">Transmembrane</keyword>
<dbReference type="PANTHER" id="PTHR23504">
    <property type="entry name" value="MAJOR FACILITATOR SUPERFAMILY DOMAIN-CONTAINING PROTEIN 10"/>
    <property type="match status" value="1"/>
</dbReference>
<dbReference type="EMBL" id="MU157868">
    <property type="protein sequence ID" value="KAF9526686.1"/>
    <property type="molecule type" value="Genomic_DNA"/>
</dbReference>
<comment type="caution">
    <text evidence="6">The sequence shown here is derived from an EMBL/GenBank/DDBJ whole genome shotgun (WGS) entry which is preliminary data.</text>
</comment>
<evidence type="ECO:0000256" key="5">
    <source>
        <dbReference type="ARBA" id="ARBA00023136"/>
    </source>
</evidence>
<protein>
    <submittedName>
        <fullName evidence="6">Uncharacterized protein</fullName>
    </submittedName>
</protein>
<dbReference type="Proteomes" id="UP000807306">
    <property type="component" value="Unassembled WGS sequence"/>
</dbReference>
<organism evidence="6 7">
    <name type="scientific">Crepidotus variabilis</name>
    <dbReference type="NCBI Taxonomy" id="179855"/>
    <lineage>
        <taxon>Eukaryota</taxon>
        <taxon>Fungi</taxon>
        <taxon>Dikarya</taxon>
        <taxon>Basidiomycota</taxon>
        <taxon>Agaricomycotina</taxon>
        <taxon>Agaricomycetes</taxon>
        <taxon>Agaricomycetidae</taxon>
        <taxon>Agaricales</taxon>
        <taxon>Agaricineae</taxon>
        <taxon>Crepidotaceae</taxon>
        <taxon>Crepidotus</taxon>
    </lineage>
</organism>
<evidence type="ECO:0000313" key="7">
    <source>
        <dbReference type="Proteomes" id="UP000807306"/>
    </source>
</evidence>